<keyword evidence="1" id="KW-0472">Membrane</keyword>
<protein>
    <submittedName>
        <fullName evidence="3">Nuclear transport factor 2 family protein</fullName>
    </submittedName>
</protein>
<dbReference type="OrthoDB" id="5383110at2"/>
<evidence type="ECO:0000259" key="2">
    <source>
        <dbReference type="Pfam" id="PF14534"/>
    </source>
</evidence>
<feature type="domain" description="DUF4440" evidence="2">
    <location>
        <begin position="11"/>
        <end position="118"/>
    </location>
</feature>
<dbReference type="SUPFAM" id="SSF54427">
    <property type="entry name" value="NTF2-like"/>
    <property type="match status" value="1"/>
</dbReference>
<accession>A0A370KZC3</accession>
<evidence type="ECO:0000256" key="1">
    <source>
        <dbReference type="SAM" id="Phobius"/>
    </source>
</evidence>
<reference evidence="4" key="1">
    <citation type="submission" date="2018-07" db="EMBL/GenBank/DDBJ databases">
        <authorList>
            <person name="Safronova V.I."/>
            <person name="Chirak E.R."/>
            <person name="Sazanova A.L."/>
        </authorList>
    </citation>
    <scope>NUCLEOTIDE SEQUENCE [LARGE SCALE GENOMIC DNA]</scope>
    <source>
        <strain evidence="4">RCAM04685</strain>
    </source>
</reference>
<dbReference type="AlphaFoldDB" id="A0A370KZC3"/>
<comment type="caution">
    <text evidence="3">The sequence shown here is derived from an EMBL/GenBank/DDBJ whole genome shotgun (WGS) entry which is preliminary data.</text>
</comment>
<dbReference type="InterPro" id="IPR032710">
    <property type="entry name" value="NTF2-like_dom_sf"/>
</dbReference>
<dbReference type="Pfam" id="PF14534">
    <property type="entry name" value="DUF4440"/>
    <property type="match status" value="1"/>
</dbReference>
<evidence type="ECO:0000313" key="3">
    <source>
        <dbReference type="EMBL" id="RDJ20350.1"/>
    </source>
</evidence>
<evidence type="ECO:0000313" key="4">
    <source>
        <dbReference type="Proteomes" id="UP000255207"/>
    </source>
</evidence>
<organism evidence="3 4">
    <name type="scientific">Bosea caraganae</name>
    <dbReference type="NCBI Taxonomy" id="2763117"/>
    <lineage>
        <taxon>Bacteria</taxon>
        <taxon>Pseudomonadati</taxon>
        <taxon>Pseudomonadota</taxon>
        <taxon>Alphaproteobacteria</taxon>
        <taxon>Hyphomicrobiales</taxon>
        <taxon>Boseaceae</taxon>
        <taxon>Bosea</taxon>
    </lineage>
</organism>
<name>A0A370KZC3_9HYPH</name>
<dbReference type="Proteomes" id="UP000255207">
    <property type="component" value="Unassembled WGS sequence"/>
</dbReference>
<dbReference type="RefSeq" id="WP_114831989.1">
    <property type="nucleotide sequence ID" value="NZ_QQTO01000020.1"/>
</dbReference>
<dbReference type="Gene3D" id="3.10.450.50">
    <property type="match status" value="1"/>
</dbReference>
<dbReference type="EMBL" id="QQTP01000019">
    <property type="protein sequence ID" value="RDJ20350.1"/>
    <property type="molecule type" value="Genomic_DNA"/>
</dbReference>
<dbReference type="InterPro" id="IPR027843">
    <property type="entry name" value="DUF4440"/>
</dbReference>
<gene>
    <name evidence="3" type="ORF">DWE98_24745</name>
</gene>
<feature type="transmembrane region" description="Helical" evidence="1">
    <location>
        <begin position="89"/>
        <end position="109"/>
    </location>
</feature>
<keyword evidence="1" id="KW-1133">Transmembrane helix</keyword>
<keyword evidence="1" id="KW-0812">Transmembrane</keyword>
<proteinExistence type="predicted"/>
<sequence>MTQDSSEEAAIRAAESALYAAMIAVDLAALDKVLSPDLSYIHSTAVAEGKAEYLDRVKARHYDYNSIASRDVVMRIRGDLAVMNGTLDMAVATAGGPNLMMTLLFVLIWTKQDGRWLLSLRQAINAGVRPA</sequence>
<keyword evidence="4" id="KW-1185">Reference proteome</keyword>